<keyword evidence="4" id="KW-1185">Reference proteome</keyword>
<evidence type="ECO:0000313" key="4">
    <source>
        <dbReference type="Proteomes" id="UP001208935"/>
    </source>
</evidence>
<dbReference type="EMBL" id="QZCW01000010">
    <property type="protein sequence ID" value="MCW5323727.1"/>
    <property type="molecule type" value="Genomic_DNA"/>
</dbReference>
<evidence type="ECO:0000259" key="2">
    <source>
        <dbReference type="Pfam" id="PF19078"/>
    </source>
</evidence>
<dbReference type="InterPro" id="IPR011801">
    <property type="entry name" value="Swm_rep_I_cyn"/>
</dbReference>
<keyword evidence="1" id="KW-0732">Signal</keyword>
<dbReference type="InterPro" id="IPR028059">
    <property type="entry name" value="SWM_rpt"/>
</dbReference>
<evidence type="ECO:0000256" key="1">
    <source>
        <dbReference type="ARBA" id="ARBA00022729"/>
    </source>
</evidence>
<dbReference type="InterPro" id="IPR044048">
    <property type="entry name" value="Big_12"/>
</dbReference>
<dbReference type="NCBIfam" id="TIGR02059">
    <property type="entry name" value="swm_rep_I"/>
    <property type="match status" value="6"/>
</dbReference>
<feature type="non-terminal residue" evidence="3">
    <location>
        <position position="791"/>
    </location>
</feature>
<dbReference type="Proteomes" id="UP001208935">
    <property type="component" value="Unassembled WGS sequence"/>
</dbReference>
<gene>
    <name evidence="3" type="ORF">D5039_22060</name>
</gene>
<name>A0ABT3KZI4_9BURK</name>
<sequence>MKGNIMAVNSVKIWAQGHTSGRNGYVLRVEAGDTFENFLATRVHFEFNEAPLASSFSLSDCTIPKNTYWSTVSDEGLTQESDNPKHYYALLVANKNVESTGEYVSLDLAKVTDAAGNRGSGTFHSEGVFTIDTVPPTLSAPTLGSATVNGDQLVLTYIEGTTLDGAALTDNAGFTVSNTAGTAITVRSAVVNATAKTVTLTLSRAVTQAETVKVSYTKPTSGAVIQDAVGNDAVSFSDRAVTNNTPAPADTTPPVFSSATVNGNQLVLTYTEANSLDATALTGNAGFAVSSTTGTAITVSSAVVNATAKTVTLTLSRAVANAETVSVSYTKPASGAVVQDAAGNDAANFSDRAVINNTPAPADTTPPVFSSAAVRGDQLVISYTEANTLNGATLTGNAGFTVSSTTGTAITVNSAVVNATAKTVTLTLSRAVSSAETVTFSYAKPATGGVQDAAGNNAADLSSQAVTNNTPAPGDTTPPVLSSATVNGNLLELTYTDASNLDARKTAAASAFAVVSMGNAAIRVDSVAVSGKTVTLTLSRTVAGGETVKLKYTKPETGDNVIQDVAGNDAASFMDRAVSNLVPDTTAPVLGSATVHSNQLVLIYIDAAGLDALKTATSSAFAVSSAGNAAISVNSVAVVGKTVTLMLSRAVAGGEALNLSYTRPATGDNVIQDAAGNAATSFTDRDVLNLAQDGVAPVFRSATVRGNQLVLTYTDATDLNAEQTAAASAFVVLSAGNAAISVNSVLVSGKTVTLTLSREVAGGEALDLDYIRPETGENVIQDAAGNPAVSF</sequence>
<reference evidence="4" key="1">
    <citation type="submission" date="2023-07" db="EMBL/GenBank/DDBJ databases">
        <title>Verminephrobacter genomes.</title>
        <authorList>
            <person name="Lund M.B."/>
        </authorList>
    </citation>
    <scope>NUCLEOTIDE SEQUENCE [LARGE SCALE GENOMIC DNA]</scope>
    <source>
        <strain evidence="4">AtM5-05</strain>
    </source>
</reference>
<protein>
    <recommendedName>
        <fullName evidence="2">Bacterial Ig-like domain-containing protein</fullName>
    </recommendedName>
</protein>
<dbReference type="Pfam" id="PF19078">
    <property type="entry name" value="Big_12"/>
    <property type="match status" value="1"/>
</dbReference>
<evidence type="ECO:0000313" key="3">
    <source>
        <dbReference type="EMBL" id="MCW5323727.1"/>
    </source>
</evidence>
<dbReference type="Pfam" id="PF13753">
    <property type="entry name" value="SWM_repeat"/>
    <property type="match status" value="6"/>
</dbReference>
<organism evidence="3 4">
    <name type="scientific">Verminephrobacter aporrectodeae subsp. tuberculatae</name>
    <dbReference type="NCBI Taxonomy" id="1110392"/>
    <lineage>
        <taxon>Bacteria</taxon>
        <taxon>Pseudomonadati</taxon>
        <taxon>Pseudomonadota</taxon>
        <taxon>Betaproteobacteria</taxon>
        <taxon>Burkholderiales</taxon>
        <taxon>Comamonadaceae</taxon>
        <taxon>Verminephrobacter</taxon>
    </lineage>
</organism>
<feature type="domain" description="Bacterial Ig-like" evidence="2">
    <location>
        <begin position="41"/>
        <end position="125"/>
    </location>
</feature>
<comment type="caution">
    <text evidence="3">The sequence shown here is derived from an EMBL/GenBank/DDBJ whole genome shotgun (WGS) entry which is preliminary data.</text>
</comment>
<proteinExistence type="predicted"/>
<dbReference type="InterPro" id="IPR014755">
    <property type="entry name" value="Cu-Rt/internalin_Ig-like"/>
</dbReference>
<dbReference type="Gene3D" id="2.60.40.1220">
    <property type="match status" value="2"/>
</dbReference>
<accession>A0ABT3KZI4</accession>